<dbReference type="EMBL" id="KL216675">
    <property type="protein sequence ID" value="KFV70938.1"/>
    <property type="molecule type" value="Genomic_DNA"/>
</dbReference>
<dbReference type="PROSITE" id="PS50056">
    <property type="entry name" value="TYR_PHOSPHATASE_2"/>
    <property type="match status" value="1"/>
</dbReference>
<dbReference type="PRINTS" id="PR01764">
    <property type="entry name" value="MAPKPHPHTASE"/>
</dbReference>
<dbReference type="GO" id="GO:0043409">
    <property type="term" value="P:negative regulation of MAPK cascade"/>
    <property type="evidence" value="ECO:0007669"/>
    <property type="project" value="TreeGrafter"/>
</dbReference>
<name>A0A093GNQ5_DRYPU</name>
<dbReference type="AlphaFoldDB" id="A0A093GNQ5"/>
<dbReference type="SUPFAM" id="SSF52799">
    <property type="entry name" value="(Phosphotyrosine protein) phosphatases II"/>
    <property type="match status" value="1"/>
</dbReference>
<protein>
    <submittedName>
        <fullName evidence="8">Dual specificity protein phosphatase 16</fullName>
    </submittedName>
</protein>
<evidence type="ECO:0000259" key="7">
    <source>
        <dbReference type="PROSITE" id="PS50206"/>
    </source>
</evidence>
<dbReference type="PROSITE" id="PS50054">
    <property type="entry name" value="TYR_PHOSPHATASE_DUAL"/>
    <property type="match status" value="1"/>
</dbReference>
<dbReference type="InterPro" id="IPR000340">
    <property type="entry name" value="Dual-sp_phosphatase_cat-dom"/>
</dbReference>
<keyword evidence="3" id="KW-0904">Protein phosphatase</keyword>
<organism evidence="8 9">
    <name type="scientific">Dryobates pubescens</name>
    <name type="common">Downy woodpecker</name>
    <name type="synonym">Picoides pubescens</name>
    <dbReference type="NCBI Taxonomy" id="118200"/>
    <lineage>
        <taxon>Eukaryota</taxon>
        <taxon>Metazoa</taxon>
        <taxon>Chordata</taxon>
        <taxon>Craniata</taxon>
        <taxon>Vertebrata</taxon>
        <taxon>Euteleostomi</taxon>
        <taxon>Archelosauria</taxon>
        <taxon>Archosauria</taxon>
        <taxon>Dinosauria</taxon>
        <taxon>Saurischia</taxon>
        <taxon>Theropoda</taxon>
        <taxon>Coelurosauria</taxon>
        <taxon>Aves</taxon>
        <taxon>Neognathae</taxon>
        <taxon>Neoaves</taxon>
        <taxon>Telluraves</taxon>
        <taxon>Coraciimorphae</taxon>
        <taxon>Piciformes</taxon>
        <taxon>Picidae</taxon>
        <taxon>Dryobates</taxon>
    </lineage>
</organism>
<dbReference type="Pfam" id="PF00581">
    <property type="entry name" value="Rhodanese"/>
    <property type="match status" value="1"/>
</dbReference>
<dbReference type="FunFam" id="3.90.190.10:FF:000050">
    <property type="entry name" value="Dual specificity phosphatase 16 (Predicted)"/>
    <property type="match status" value="1"/>
</dbReference>
<dbReference type="Gene3D" id="3.40.250.10">
    <property type="entry name" value="Rhodanese-like domain"/>
    <property type="match status" value="1"/>
</dbReference>
<feature type="region of interest" description="Disordered" evidence="4">
    <location>
        <begin position="448"/>
        <end position="491"/>
    </location>
</feature>
<feature type="domain" description="Rhodanese" evidence="7">
    <location>
        <begin position="23"/>
        <end position="138"/>
    </location>
</feature>
<dbReference type="InterPro" id="IPR020422">
    <property type="entry name" value="TYR_PHOSPHATASE_DUAL_dom"/>
</dbReference>
<dbReference type="PANTHER" id="PTHR10159:SF343">
    <property type="entry name" value="DUAL SPECIFICITY PROTEIN PHOSPHATASE 16"/>
    <property type="match status" value="1"/>
</dbReference>
<dbReference type="CDD" id="cd01446">
    <property type="entry name" value="DSP_MapKP"/>
    <property type="match status" value="1"/>
</dbReference>
<comment type="similarity">
    <text evidence="1">Belongs to the protein-tyrosine phosphatase family. Non-receptor class dual specificity subfamily.</text>
</comment>
<dbReference type="PROSITE" id="PS00383">
    <property type="entry name" value="TYR_PHOSPHATASE_1"/>
    <property type="match status" value="1"/>
</dbReference>
<dbReference type="InterPro" id="IPR036873">
    <property type="entry name" value="Rhodanese-like_dom_sf"/>
</dbReference>
<dbReference type="SMR" id="A0A093GNQ5"/>
<evidence type="ECO:0000256" key="4">
    <source>
        <dbReference type="SAM" id="MobiDB-lite"/>
    </source>
</evidence>
<dbReference type="SUPFAM" id="SSF52821">
    <property type="entry name" value="Rhodanese/Cell cycle control phosphatase"/>
    <property type="match status" value="1"/>
</dbReference>
<reference evidence="8 9" key="1">
    <citation type="submission" date="2014-04" db="EMBL/GenBank/DDBJ databases">
        <title>Genome evolution of avian class.</title>
        <authorList>
            <person name="Zhang G."/>
            <person name="Li C."/>
        </authorList>
    </citation>
    <scope>NUCLEOTIDE SEQUENCE [LARGE SCALE GENOMIC DNA]</scope>
    <source>
        <strain evidence="8">BGI_N307</strain>
    </source>
</reference>
<keyword evidence="2" id="KW-0378">Hydrolase</keyword>
<dbReference type="GO" id="GO:0008330">
    <property type="term" value="F:protein tyrosine/threonine phosphatase activity"/>
    <property type="evidence" value="ECO:0007669"/>
    <property type="project" value="TreeGrafter"/>
</dbReference>
<dbReference type="SMART" id="SM00195">
    <property type="entry name" value="DSPc"/>
    <property type="match status" value="1"/>
</dbReference>
<evidence type="ECO:0000259" key="5">
    <source>
        <dbReference type="PROSITE" id="PS50054"/>
    </source>
</evidence>
<dbReference type="STRING" id="118200.A0A093GNQ5"/>
<dbReference type="FunFam" id="3.40.250.10:FF:000016">
    <property type="entry name" value="Dual specificity phosphatase 16 (Predicted)"/>
    <property type="match status" value="1"/>
</dbReference>
<dbReference type="GO" id="GO:0033550">
    <property type="term" value="F:MAP kinase tyrosine phosphatase activity"/>
    <property type="evidence" value="ECO:0007669"/>
    <property type="project" value="TreeGrafter"/>
</dbReference>
<keyword evidence="9" id="KW-1185">Reference proteome</keyword>
<evidence type="ECO:0000313" key="9">
    <source>
        <dbReference type="Proteomes" id="UP000053875"/>
    </source>
</evidence>
<dbReference type="GO" id="GO:0005634">
    <property type="term" value="C:nucleus"/>
    <property type="evidence" value="ECO:0007669"/>
    <property type="project" value="TreeGrafter"/>
</dbReference>
<evidence type="ECO:0000256" key="1">
    <source>
        <dbReference type="ARBA" id="ARBA00008601"/>
    </source>
</evidence>
<sequence>MADEMIRTQLMVAEKLVALLEGGTEKLLLIDSRPFVEYNTSHILDAININCSKLMKRRLQQDKVLITELIQHSAKHKIEIDCKQEVVVYDQSSKDVTSLSSDCFLTVLLGKLEKSFSSVYLLSGGFADFSSSFPGLCEGKSTLIPTCISQPCLPVSNTGPTRILPHLYLGCQRDVLNKDLMQQNDICYVLNASNTCPKPDFIPESHFLRVPVNDSFCEKILPWLDKSVDFIEKAKASNGHVLVHCLAGISRSATIAIAYIMKRMDMSLDEAYRFVKEKRPTISPNFNFLGQLLDFEKKIKTQSSQPGHISKLKLLHLEKSSEHVLGPEAGQSSLCSNQLCITAASERTEQQPGDGVSTAHGHLSPLEDSPLVQGINGLHVSLEQVEDSNRLKRSFSLDIKSVAYAAGGACVTAAVQGFASSEDPLEYYKHAAALEGSGKLCQFSPVQEVSEQSPECSPDKEKANPPPEPPSAWQLDSQGKRQHLGRASGGATAQRSLLYPLHRSGSVEDNYRTNFLFGLSTSQQHLAKSAAGLGLKGWHSDILAPQTSAASLSGSWYLAAESSRFYSASALLGGSAACSACSCGQLPTGCEQACSVRRRAKQADRGDSRRSWHEESSFEKQFKRRSCQMEFGESILADNRSREELGKVGSQSSFSGSMEIIEVS</sequence>
<dbReference type="InterPro" id="IPR029021">
    <property type="entry name" value="Prot-tyrosine_phosphatase-like"/>
</dbReference>
<dbReference type="GO" id="GO:0017017">
    <property type="term" value="F:MAP kinase tyrosine/serine/threonine phosphatase activity"/>
    <property type="evidence" value="ECO:0007669"/>
    <property type="project" value="InterPro"/>
</dbReference>
<evidence type="ECO:0000313" key="8">
    <source>
        <dbReference type="EMBL" id="KFV70938.1"/>
    </source>
</evidence>
<dbReference type="InterPro" id="IPR001763">
    <property type="entry name" value="Rhodanese-like_dom"/>
</dbReference>
<dbReference type="Gene3D" id="3.90.190.10">
    <property type="entry name" value="Protein tyrosine phosphatase superfamily"/>
    <property type="match status" value="1"/>
</dbReference>
<feature type="domain" description="Tyrosine specific protein phosphatases" evidence="6">
    <location>
        <begin position="228"/>
        <end position="282"/>
    </location>
</feature>
<dbReference type="InterPro" id="IPR008343">
    <property type="entry name" value="MKP"/>
</dbReference>
<dbReference type="Proteomes" id="UP000053875">
    <property type="component" value="Unassembled WGS sequence"/>
</dbReference>
<dbReference type="InterPro" id="IPR016130">
    <property type="entry name" value="Tyr_Pase_AS"/>
</dbReference>
<dbReference type="OrthoDB" id="165342at2759"/>
<gene>
    <name evidence="8" type="ORF">N307_03073</name>
</gene>
<dbReference type="PROSITE" id="PS50206">
    <property type="entry name" value="RHODANESE_3"/>
    <property type="match status" value="1"/>
</dbReference>
<dbReference type="InterPro" id="IPR000387">
    <property type="entry name" value="Tyr_Pase_dom"/>
</dbReference>
<dbReference type="Pfam" id="PF00782">
    <property type="entry name" value="DSPc"/>
    <property type="match status" value="1"/>
</dbReference>
<evidence type="ECO:0000256" key="2">
    <source>
        <dbReference type="ARBA" id="ARBA00022801"/>
    </source>
</evidence>
<dbReference type="PANTHER" id="PTHR10159">
    <property type="entry name" value="DUAL SPECIFICITY PROTEIN PHOSPHATASE"/>
    <property type="match status" value="1"/>
</dbReference>
<proteinExistence type="inferred from homology"/>
<feature type="region of interest" description="Disordered" evidence="4">
    <location>
        <begin position="347"/>
        <end position="368"/>
    </location>
</feature>
<dbReference type="SMART" id="SM00450">
    <property type="entry name" value="RHOD"/>
    <property type="match status" value="1"/>
</dbReference>
<feature type="domain" description="Tyrosine-protein phosphatase" evidence="5">
    <location>
        <begin position="159"/>
        <end position="301"/>
    </location>
</feature>
<evidence type="ECO:0000259" key="6">
    <source>
        <dbReference type="PROSITE" id="PS50056"/>
    </source>
</evidence>
<dbReference type="KEGG" id="dpub:104304512"/>
<evidence type="ECO:0000256" key="3">
    <source>
        <dbReference type="ARBA" id="ARBA00022912"/>
    </source>
</evidence>
<dbReference type="GO" id="GO:0005737">
    <property type="term" value="C:cytoplasm"/>
    <property type="evidence" value="ECO:0007669"/>
    <property type="project" value="TreeGrafter"/>
</dbReference>
<accession>A0A093GNQ5</accession>